<feature type="region of interest" description="Disordered" evidence="1">
    <location>
        <begin position="18"/>
        <end position="86"/>
    </location>
</feature>
<dbReference type="AlphaFoldDB" id="A0A833S7E4"/>
<evidence type="ECO:0000313" key="4">
    <source>
        <dbReference type="Proteomes" id="UP000602510"/>
    </source>
</evidence>
<feature type="compositionally biased region" description="Basic and acidic residues" evidence="1">
    <location>
        <begin position="75"/>
        <end position="86"/>
    </location>
</feature>
<organism evidence="2 4">
    <name type="scientific">Phytophthora infestans</name>
    <name type="common">Potato late blight agent</name>
    <name type="synonym">Botrytis infestans</name>
    <dbReference type="NCBI Taxonomy" id="4787"/>
    <lineage>
        <taxon>Eukaryota</taxon>
        <taxon>Sar</taxon>
        <taxon>Stramenopiles</taxon>
        <taxon>Oomycota</taxon>
        <taxon>Peronosporomycetes</taxon>
        <taxon>Peronosporales</taxon>
        <taxon>Peronosporaceae</taxon>
        <taxon>Phytophthora</taxon>
    </lineage>
</organism>
<name>A0A833S7E4_PHYIN</name>
<proteinExistence type="predicted"/>
<reference evidence="2" key="1">
    <citation type="submission" date="2020-04" db="EMBL/GenBank/DDBJ databases">
        <title>Hybrid Assembly of Korean Phytophthora infestans isolates.</title>
        <authorList>
            <person name="Prokchorchik M."/>
            <person name="Lee Y."/>
            <person name="Seo J."/>
            <person name="Cho J.-H."/>
            <person name="Park Y.-E."/>
            <person name="Jang D.-C."/>
            <person name="Im J.-S."/>
            <person name="Choi J.-G."/>
            <person name="Park H.-J."/>
            <person name="Lee G.-B."/>
            <person name="Lee Y.-G."/>
            <person name="Hong S.-Y."/>
            <person name="Cho K."/>
            <person name="Sohn K.H."/>
        </authorList>
    </citation>
    <scope>NUCLEOTIDE SEQUENCE</scope>
    <source>
        <strain evidence="2">KR_1_A1</strain>
        <strain evidence="3">KR_2_A2</strain>
    </source>
</reference>
<dbReference type="Proteomes" id="UP000704712">
    <property type="component" value="Unassembled WGS sequence"/>
</dbReference>
<protein>
    <submittedName>
        <fullName evidence="2">Uncharacterized protein</fullName>
    </submittedName>
</protein>
<sequence>MPARVTTPARLKPCEVSSETARVCSNSRRRSGRRQILIPTSPHVAASDGDNMGDEDDNASCEDDASYAPEITAEEPAKDIDNGTLY</sequence>
<evidence type="ECO:0000313" key="3">
    <source>
        <dbReference type="EMBL" id="KAF4148707.1"/>
    </source>
</evidence>
<evidence type="ECO:0000313" key="2">
    <source>
        <dbReference type="EMBL" id="KAF4030002.1"/>
    </source>
</evidence>
<dbReference type="EMBL" id="WSZM01000724">
    <property type="protein sequence ID" value="KAF4030002.1"/>
    <property type="molecule type" value="Genomic_DNA"/>
</dbReference>
<accession>A0A833S7E4</accession>
<keyword evidence="4" id="KW-1185">Reference proteome</keyword>
<dbReference type="EMBL" id="JAACNO010000247">
    <property type="protein sequence ID" value="KAF4148707.1"/>
    <property type="molecule type" value="Genomic_DNA"/>
</dbReference>
<evidence type="ECO:0000256" key="1">
    <source>
        <dbReference type="SAM" id="MobiDB-lite"/>
    </source>
</evidence>
<comment type="caution">
    <text evidence="2">The sequence shown here is derived from an EMBL/GenBank/DDBJ whole genome shotgun (WGS) entry which is preliminary data.</text>
</comment>
<gene>
    <name evidence="2" type="ORF">GN244_ATG18232</name>
    <name evidence="3" type="ORF">GN958_ATG02104</name>
</gene>
<feature type="compositionally biased region" description="Acidic residues" evidence="1">
    <location>
        <begin position="51"/>
        <end position="65"/>
    </location>
</feature>
<dbReference type="Proteomes" id="UP000602510">
    <property type="component" value="Unassembled WGS sequence"/>
</dbReference>